<gene>
    <name evidence="1" type="ORF">CK203_037051</name>
</gene>
<protein>
    <recommendedName>
        <fullName evidence="3">Retrotransposon Copia-like N-terminal domain-containing protein</fullName>
    </recommendedName>
</protein>
<evidence type="ECO:0000313" key="2">
    <source>
        <dbReference type="Proteomes" id="UP000288805"/>
    </source>
</evidence>
<dbReference type="AlphaFoldDB" id="A0A438I5V9"/>
<evidence type="ECO:0000313" key="1">
    <source>
        <dbReference type="EMBL" id="RVW92093.1"/>
    </source>
</evidence>
<comment type="caution">
    <text evidence="1">The sequence shown here is derived from an EMBL/GenBank/DDBJ whole genome shotgun (WGS) entry which is preliminary data.</text>
</comment>
<name>A0A438I5V9_VITVI</name>
<organism evidence="1 2">
    <name type="scientific">Vitis vinifera</name>
    <name type="common">Grape</name>
    <dbReference type="NCBI Taxonomy" id="29760"/>
    <lineage>
        <taxon>Eukaryota</taxon>
        <taxon>Viridiplantae</taxon>
        <taxon>Streptophyta</taxon>
        <taxon>Embryophyta</taxon>
        <taxon>Tracheophyta</taxon>
        <taxon>Spermatophyta</taxon>
        <taxon>Magnoliopsida</taxon>
        <taxon>eudicotyledons</taxon>
        <taxon>Gunneridae</taxon>
        <taxon>Pentapetalae</taxon>
        <taxon>rosids</taxon>
        <taxon>Vitales</taxon>
        <taxon>Vitaceae</taxon>
        <taxon>Viteae</taxon>
        <taxon>Vitis</taxon>
    </lineage>
</organism>
<evidence type="ECO:0008006" key="3">
    <source>
        <dbReference type="Google" id="ProtNLM"/>
    </source>
</evidence>
<sequence>MHIMLLNMAQPPEKVDEAAFQTCEAENSMMMAWLVNTMDPEIGKTCSFLSTTKEMWDAVNEIFSNLGNSAQGLWQELDQYHEAEWENARDVAQFKREESGRNVMMNGQQTGQNVENSALLTATLETALVANQKNSRKEGEKIKVWHDYYNKTRHTRETCWKIHGKPAKNNHFLERNNHAFQAKNSQSSNLRGAETQPFTKEQLELLHRFINQSQNNPTPNPFSSLAQKGNFFFALSVSSKAKAP</sequence>
<accession>A0A438I5V9</accession>
<dbReference type="Proteomes" id="UP000288805">
    <property type="component" value="Unassembled WGS sequence"/>
</dbReference>
<dbReference type="PANTHER" id="PTHR37610:SF40">
    <property type="entry name" value="OS01G0909600 PROTEIN"/>
    <property type="match status" value="1"/>
</dbReference>
<dbReference type="EMBL" id="QGNW01000140">
    <property type="protein sequence ID" value="RVW92093.1"/>
    <property type="molecule type" value="Genomic_DNA"/>
</dbReference>
<dbReference type="PANTHER" id="PTHR37610">
    <property type="entry name" value="CCHC-TYPE DOMAIN-CONTAINING PROTEIN"/>
    <property type="match status" value="1"/>
</dbReference>
<proteinExistence type="predicted"/>
<reference evidence="1 2" key="1">
    <citation type="journal article" date="2018" name="PLoS Genet.">
        <title>Population sequencing reveals clonal diversity and ancestral inbreeding in the grapevine cultivar Chardonnay.</title>
        <authorList>
            <person name="Roach M.J."/>
            <person name="Johnson D.L."/>
            <person name="Bohlmann J."/>
            <person name="van Vuuren H.J."/>
            <person name="Jones S.J."/>
            <person name="Pretorius I.S."/>
            <person name="Schmidt S.A."/>
            <person name="Borneman A.R."/>
        </authorList>
    </citation>
    <scope>NUCLEOTIDE SEQUENCE [LARGE SCALE GENOMIC DNA]</scope>
    <source>
        <strain evidence="2">cv. Chardonnay</strain>
        <tissue evidence="1">Leaf</tissue>
    </source>
</reference>